<sequence length="122" mass="13937">MINMTNREFVRLVRQAYREMPDHVIQALDNVDVVVEEWPGPDEEDLLGGEGTLFGLYSGVPLTDREGGDPMLPDRIAIYRQPILRSCSSRTEAEHEIKVTLWHEIGHYLGMSEDDLHRLGYG</sequence>
<accession>A0A160VBL3</accession>
<dbReference type="Gene3D" id="3.30.2010.20">
    <property type="match status" value="1"/>
</dbReference>
<dbReference type="InterPro" id="IPR010428">
    <property type="entry name" value="Zincin_1"/>
</dbReference>
<evidence type="ECO:0008006" key="2">
    <source>
        <dbReference type="Google" id="ProtNLM"/>
    </source>
</evidence>
<dbReference type="Pfam" id="PF06262">
    <property type="entry name" value="Zincin_1"/>
    <property type="match status" value="1"/>
</dbReference>
<evidence type="ECO:0000313" key="1">
    <source>
        <dbReference type="EMBL" id="CUV03686.1"/>
    </source>
</evidence>
<dbReference type="InterPro" id="IPR038555">
    <property type="entry name" value="Zincin_1_sf"/>
</dbReference>
<gene>
    <name evidence="1" type="ORF">MGWOODY_Clf1039</name>
</gene>
<reference evidence="1" key="1">
    <citation type="submission" date="2015-10" db="EMBL/GenBank/DDBJ databases">
        <authorList>
            <person name="Gilbert D.G."/>
        </authorList>
    </citation>
    <scope>NUCLEOTIDE SEQUENCE</scope>
</reference>
<dbReference type="SUPFAM" id="SSF55486">
    <property type="entry name" value="Metalloproteases ('zincins'), catalytic domain"/>
    <property type="match status" value="1"/>
</dbReference>
<proteinExistence type="predicted"/>
<protein>
    <recommendedName>
        <fullName evidence="2">Acetylglutamate kinase</fullName>
    </recommendedName>
</protein>
<dbReference type="AlphaFoldDB" id="A0A160VBL3"/>
<dbReference type="EMBL" id="FAXA01000454">
    <property type="protein sequence ID" value="CUV03686.1"/>
    <property type="molecule type" value="Genomic_DNA"/>
</dbReference>
<dbReference type="CDD" id="cd12952">
    <property type="entry name" value="MMP_ACEL2062"/>
    <property type="match status" value="1"/>
</dbReference>
<name>A0A160VBL3_9ZZZZ</name>
<organism evidence="1">
    <name type="scientific">hydrothermal vent metagenome</name>
    <dbReference type="NCBI Taxonomy" id="652676"/>
    <lineage>
        <taxon>unclassified sequences</taxon>
        <taxon>metagenomes</taxon>
        <taxon>ecological metagenomes</taxon>
    </lineage>
</organism>